<feature type="disulfide bond" evidence="1">
    <location>
        <begin position="192"/>
        <end position="205"/>
    </location>
</feature>
<keyword evidence="2" id="KW-0812">Transmembrane</keyword>
<evidence type="ECO:0000259" key="3">
    <source>
        <dbReference type="PROSITE" id="PS50050"/>
    </source>
</evidence>
<keyword evidence="1" id="KW-1015">Disulfide bond</keyword>
<dbReference type="SUPFAM" id="SSF57184">
    <property type="entry name" value="Growth factor receptor domain"/>
    <property type="match status" value="3"/>
</dbReference>
<feature type="transmembrane region" description="Helical" evidence="2">
    <location>
        <begin position="482"/>
        <end position="503"/>
    </location>
</feature>
<evidence type="ECO:0000256" key="2">
    <source>
        <dbReference type="SAM" id="Phobius"/>
    </source>
</evidence>
<name>A0A9W7BQ54_9STRA</name>
<dbReference type="AlphaFoldDB" id="A0A9W7BQ54"/>
<comment type="caution">
    <text evidence="1">Lacks conserved residue(s) required for the propagation of feature annotation.</text>
</comment>
<dbReference type="PANTHER" id="PTHR46967:SF1">
    <property type="entry name" value="KERATIN-ASSOCIATED PROTEIN 16-1-LIKE"/>
    <property type="match status" value="1"/>
</dbReference>
<dbReference type="PANTHER" id="PTHR46967">
    <property type="entry name" value="INSULIN-LIKE GROWTH FACTOR BINDING PROTEIN,N-TERMINAL"/>
    <property type="match status" value="1"/>
</dbReference>
<dbReference type="OrthoDB" id="195103at2759"/>
<dbReference type="PROSITE" id="PS50050">
    <property type="entry name" value="TNFR_NGFR_2"/>
    <property type="match status" value="1"/>
</dbReference>
<gene>
    <name evidence="4" type="ORF">TrST_g1356</name>
</gene>
<organism evidence="4 5">
    <name type="scientific">Triparma strigata</name>
    <dbReference type="NCBI Taxonomy" id="1606541"/>
    <lineage>
        <taxon>Eukaryota</taxon>
        <taxon>Sar</taxon>
        <taxon>Stramenopiles</taxon>
        <taxon>Ochrophyta</taxon>
        <taxon>Bolidophyceae</taxon>
        <taxon>Parmales</taxon>
        <taxon>Triparmaceae</taxon>
        <taxon>Triparma</taxon>
    </lineage>
</organism>
<keyword evidence="2" id="KW-1133">Transmembrane helix</keyword>
<dbReference type="Proteomes" id="UP001165085">
    <property type="component" value="Unassembled WGS sequence"/>
</dbReference>
<feature type="repeat" description="TNFR-Cys" evidence="1">
    <location>
        <begin position="175"/>
        <end position="213"/>
    </location>
</feature>
<evidence type="ECO:0000313" key="4">
    <source>
        <dbReference type="EMBL" id="GMH90310.1"/>
    </source>
</evidence>
<accession>A0A9W7BQ54</accession>
<dbReference type="SMART" id="SM01411">
    <property type="entry name" value="Ephrin_rec_like"/>
    <property type="match status" value="7"/>
</dbReference>
<dbReference type="Gene3D" id="2.10.50.10">
    <property type="entry name" value="Tumor Necrosis Factor Receptor, subunit A, domain 2"/>
    <property type="match status" value="2"/>
</dbReference>
<sequence length="624" mass="65247">MNDAGNGCSVCPNGKFSNPGSTSCSNCDETPGYVSLSGESRAAACEYCGPGFYADQTFHTCKECEIDSYSVGGVNECISCPSGTNNAVASTSCSPCPPGTISTGTSCDQCEKGKYGEFGATSCDPCDGDGQYADEFGLAACKTAPAGEKPTSDRQGVERYPAGKYSTGGEDECTECGSGETSDAGAAGCRTCTTCGTGKYKISDCSPGSETQCGDCPKNTFTISSAADINGCENCPVGGHSQPGAGYCDQCRSGKYYEEQSNSCEFCPAGKYTAIGGASINECLSCDDGFYNSDPGSSTCFTCTPGKFTNDDQTECLFCPVGKISGVAASSCSVCEEGKYAEGEGNTECQFCDNDEMLIGSITLHNGTTSASGCICPAGEYVHFNKNTCQNVPDGVETSIQAMTTKTLNVKPGYWRANASSSEILPCLSPEHCLGGPDPAAQCKEGHSGPLCAVCADGYASTGSGMFLKCSLCEGGDASTTIAVGFGGFFLVVFLMIGIACCCSKRKKKAGRDEGDEDYEEDDGAALSQNDSLDRVTGANKKLSKIDSLLSFYNEARPYGKVMLSYLQIAGGLSFNLDMNFPPMFIQLMGVVAAVVVPDFTQRRNEALQHVRLQDVRQRLRKLP</sequence>
<feature type="domain" description="TNFR-Cys" evidence="3">
    <location>
        <begin position="175"/>
        <end position="213"/>
    </location>
</feature>
<feature type="disulfide bond" evidence="1">
    <location>
        <begin position="195"/>
        <end position="213"/>
    </location>
</feature>
<keyword evidence="5" id="KW-1185">Reference proteome</keyword>
<protein>
    <recommendedName>
        <fullName evidence="3">TNFR-Cys domain-containing protein</fullName>
    </recommendedName>
</protein>
<evidence type="ECO:0000256" key="1">
    <source>
        <dbReference type="PROSITE-ProRule" id="PRU00206"/>
    </source>
</evidence>
<comment type="caution">
    <text evidence="4">The sequence shown here is derived from an EMBL/GenBank/DDBJ whole genome shotgun (WGS) entry which is preliminary data.</text>
</comment>
<keyword evidence="2" id="KW-0472">Membrane</keyword>
<proteinExistence type="predicted"/>
<reference evidence="5" key="1">
    <citation type="journal article" date="2023" name="Commun. Biol.">
        <title>Genome analysis of Parmales, the sister group of diatoms, reveals the evolutionary specialization of diatoms from phago-mixotrophs to photoautotrophs.</title>
        <authorList>
            <person name="Ban H."/>
            <person name="Sato S."/>
            <person name="Yoshikawa S."/>
            <person name="Yamada K."/>
            <person name="Nakamura Y."/>
            <person name="Ichinomiya M."/>
            <person name="Sato N."/>
            <person name="Blanc-Mathieu R."/>
            <person name="Endo H."/>
            <person name="Kuwata A."/>
            <person name="Ogata H."/>
        </authorList>
    </citation>
    <scope>NUCLEOTIDE SEQUENCE [LARGE SCALE GENOMIC DNA]</scope>
    <source>
        <strain evidence="5">NIES 3701</strain>
    </source>
</reference>
<dbReference type="EMBL" id="BRXY01000370">
    <property type="protein sequence ID" value="GMH90310.1"/>
    <property type="molecule type" value="Genomic_DNA"/>
</dbReference>
<feature type="non-terminal residue" evidence="4">
    <location>
        <position position="624"/>
    </location>
</feature>
<evidence type="ECO:0000313" key="5">
    <source>
        <dbReference type="Proteomes" id="UP001165085"/>
    </source>
</evidence>
<dbReference type="InterPro" id="IPR009030">
    <property type="entry name" value="Growth_fac_rcpt_cys_sf"/>
</dbReference>
<dbReference type="InterPro" id="IPR001368">
    <property type="entry name" value="TNFR/NGFR_Cys_rich_reg"/>
</dbReference>